<protein>
    <submittedName>
        <fullName evidence="2">Metallophosphoesterase</fullName>
    </submittedName>
</protein>
<proteinExistence type="predicted"/>
<dbReference type="RefSeq" id="WP_394840953.1">
    <property type="nucleotide sequence ID" value="NZ_CP089982.1"/>
</dbReference>
<feature type="domain" description="Calcineurin-like phosphoesterase" evidence="1">
    <location>
        <begin position="70"/>
        <end position="248"/>
    </location>
</feature>
<dbReference type="InterPro" id="IPR004843">
    <property type="entry name" value="Calcineurin-like_PHP"/>
</dbReference>
<gene>
    <name evidence="2" type="ORF">LZC95_28240</name>
</gene>
<dbReference type="PANTHER" id="PTHR45867:SF3">
    <property type="entry name" value="ACID PHOSPHATASE TYPE 7"/>
    <property type="match status" value="1"/>
</dbReference>
<keyword evidence="3" id="KW-1185">Reference proteome</keyword>
<dbReference type="Proteomes" id="UP001379533">
    <property type="component" value="Chromosome"/>
</dbReference>
<dbReference type="InterPro" id="IPR029052">
    <property type="entry name" value="Metallo-depent_PP-like"/>
</dbReference>
<accession>A0ABZ2JYJ3</accession>
<dbReference type="SUPFAM" id="SSF56300">
    <property type="entry name" value="Metallo-dependent phosphatases"/>
    <property type="match status" value="1"/>
</dbReference>
<dbReference type="PANTHER" id="PTHR45867">
    <property type="entry name" value="PURPLE ACID PHOSPHATASE"/>
    <property type="match status" value="1"/>
</dbReference>
<reference evidence="2 3" key="1">
    <citation type="submission" date="2021-12" db="EMBL/GenBank/DDBJ databases">
        <title>Discovery of the Pendulisporaceae a myxobacterial family with distinct sporulation behavior and unique specialized metabolism.</title>
        <authorList>
            <person name="Garcia R."/>
            <person name="Popoff A."/>
            <person name="Bader C.D."/>
            <person name="Loehr J."/>
            <person name="Walesch S."/>
            <person name="Walt C."/>
            <person name="Boldt J."/>
            <person name="Bunk B."/>
            <person name="Haeckl F.J.F.P.J."/>
            <person name="Gunesch A.P."/>
            <person name="Birkelbach J."/>
            <person name="Nuebel U."/>
            <person name="Pietschmann T."/>
            <person name="Bach T."/>
            <person name="Mueller R."/>
        </authorList>
    </citation>
    <scope>NUCLEOTIDE SEQUENCE [LARGE SCALE GENOMIC DNA]</scope>
    <source>
        <strain evidence="2 3">MSr12523</strain>
    </source>
</reference>
<evidence type="ECO:0000259" key="1">
    <source>
        <dbReference type="Pfam" id="PF00149"/>
    </source>
</evidence>
<organism evidence="2 3">
    <name type="scientific">Pendulispora brunnea</name>
    <dbReference type="NCBI Taxonomy" id="2905690"/>
    <lineage>
        <taxon>Bacteria</taxon>
        <taxon>Pseudomonadati</taxon>
        <taxon>Myxococcota</taxon>
        <taxon>Myxococcia</taxon>
        <taxon>Myxococcales</taxon>
        <taxon>Sorangiineae</taxon>
        <taxon>Pendulisporaceae</taxon>
        <taxon>Pendulispora</taxon>
    </lineage>
</organism>
<evidence type="ECO:0000313" key="2">
    <source>
        <dbReference type="EMBL" id="WXA90340.1"/>
    </source>
</evidence>
<dbReference type="Gene3D" id="3.60.21.10">
    <property type="match status" value="1"/>
</dbReference>
<evidence type="ECO:0000313" key="3">
    <source>
        <dbReference type="Proteomes" id="UP001379533"/>
    </source>
</evidence>
<dbReference type="EMBL" id="CP089982">
    <property type="protein sequence ID" value="WXA90340.1"/>
    <property type="molecule type" value="Genomic_DNA"/>
</dbReference>
<dbReference type="Pfam" id="PF00149">
    <property type="entry name" value="Metallophos"/>
    <property type="match status" value="1"/>
</dbReference>
<sequence>MNFRARRPRRSRWMLVGIAPIVAAAAVTWGLSPQARAQSTEDVGTDATFVLVAAGDIAEQCTASDPNCVHPKTAALVQEINPAVVITMGDNQYDDARYQDFKNYFDKTWGRFKNIMRPVPGNHETYDSTPLAGYKKYFGSIATPKGKTYYSWDKGNWHFIALDSNDFSGEYPLTDDAQTDDVELAADSAQLKWLKSDLSNTTKGCVAVYYHHPRFSSGPHGDNKDVAPVWSTLVANKVDLVLNGHDHLYERFAPQDANGKASSKGPVEIIVGSAGRRLSNPKAEHSTTEALLKKYGVLKLTMTDSTFSTQLIGTNGEVLDRSPTYKCH</sequence>
<name>A0ABZ2JYJ3_9BACT</name>